<protein>
    <submittedName>
        <fullName evidence="2">Uncharacterized protein</fullName>
    </submittedName>
</protein>
<keyword evidence="1" id="KW-0472">Membrane</keyword>
<sequence>MLYFIFQIPTFAFTFSFLFFSTFVLYAALLYQYSTCAMWWRSYHVGSCGFDAVVSFSGVFFIIFSPSHFFFPRSCGCG</sequence>
<feature type="transmembrane region" description="Helical" evidence="1">
    <location>
        <begin position="43"/>
        <end position="64"/>
    </location>
</feature>
<evidence type="ECO:0000313" key="2">
    <source>
        <dbReference type="EMBL" id="PUU82368.1"/>
    </source>
</evidence>
<reference evidence="2 3" key="1">
    <citation type="submission" date="2017-04" db="EMBL/GenBank/DDBJ databases">
        <title>Draft genome sequence of Tuber borchii Vittad., a whitish edible truffle.</title>
        <authorList>
            <consortium name="DOE Joint Genome Institute"/>
            <person name="Murat C."/>
            <person name="Kuo A."/>
            <person name="Barry K.W."/>
            <person name="Clum A."/>
            <person name="Dockter R.B."/>
            <person name="Fauchery L."/>
            <person name="Iotti M."/>
            <person name="Kohler A."/>
            <person name="Labutti K."/>
            <person name="Lindquist E.A."/>
            <person name="Lipzen A."/>
            <person name="Ohm R.A."/>
            <person name="Wang M."/>
            <person name="Grigoriev I.V."/>
            <person name="Zambonelli A."/>
            <person name="Martin F.M."/>
        </authorList>
    </citation>
    <scope>NUCLEOTIDE SEQUENCE [LARGE SCALE GENOMIC DNA]</scope>
    <source>
        <strain evidence="2 3">Tbo3840</strain>
    </source>
</reference>
<dbReference type="Proteomes" id="UP000244722">
    <property type="component" value="Unassembled WGS sequence"/>
</dbReference>
<gene>
    <name evidence="2" type="ORF">B9Z19DRAFT_1075067</name>
</gene>
<keyword evidence="1" id="KW-0812">Transmembrane</keyword>
<proteinExistence type="predicted"/>
<organism evidence="2 3">
    <name type="scientific">Tuber borchii</name>
    <name type="common">White truffle</name>
    <dbReference type="NCBI Taxonomy" id="42251"/>
    <lineage>
        <taxon>Eukaryota</taxon>
        <taxon>Fungi</taxon>
        <taxon>Dikarya</taxon>
        <taxon>Ascomycota</taxon>
        <taxon>Pezizomycotina</taxon>
        <taxon>Pezizomycetes</taxon>
        <taxon>Pezizales</taxon>
        <taxon>Tuberaceae</taxon>
        <taxon>Tuber</taxon>
    </lineage>
</organism>
<feature type="transmembrane region" description="Helical" evidence="1">
    <location>
        <begin position="6"/>
        <end position="31"/>
    </location>
</feature>
<evidence type="ECO:0000256" key="1">
    <source>
        <dbReference type="SAM" id="Phobius"/>
    </source>
</evidence>
<evidence type="ECO:0000313" key="3">
    <source>
        <dbReference type="Proteomes" id="UP000244722"/>
    </source>
</evidence>
<comment type="caution">
    <text evidence="2">The sequence shown here is derived from an EMBL/GenBank/DDBJ whole genome shotgun (WGS) entry which is preliminary data.</text>
</comment>
<dbReference type="EMBL" id="NESQ01000029">
    <property type="protein sequence ID" value="PUU82368.1"/>
    <property type="molecule type" value="Genomic_DNA"/>
</dbReference>
<name>A0A2T7A3S0_TUBBO</name>
<keyword evidence="1" id="KW-1133">Transmembrane helix</keyword>
<accession>A0A2T7A3S0</accession>
<dbReference type="AlphaFoldDB" id="A0A2T7A3S0"/>
<keyword evidence="3" id="KW-1185">Reference proteome</keyword>